<organism evidence="5 6">
    <name type="scientific">Eubacterium coprostanoligenes</name>
    <dbReference type="NCBI Taxonomy" id="290054"/>
    <lineage>
        <taxon>Bacteria</taxon>
        <taxon>Bacillati</taxon>
        <taxon>Bacillota</taxon>
        <taxon>Clostridia</taxon>
        <taxon>Eubacteriales</taxon>
        <taxon>Eubacteriaceae</taxon>
        <taxon>Eubacterium</taxon>
    </lineage>
</organism>
<sequence length="242" mass="27819">MSKYKINILDESHIFEERENGITHSPYKTEIEFLSAVKKGSRTDVKNLINDIEKNGINIGKMSADDIRQMQYWAVAVFTLMTRAAIEGGLDETTAYNYSDNCIMTIDKFTKTDEIVSFIIQSSIKLTDMVAESRENSVYPQPIRKCLHYINTNLHEKLDISTLASECGLSDDYLSFLFKKNLGVNLSKYIRSQRLQASKEMLKGNYTISDIAYYLGFCSESYFISCFKKEFGKTPKKFRNQL</sequence>
<gene>
    <name evidence="5" type="ORF">SAMN02745114_00492</name>
</gene>
<protein>
    <submittedName>
        <fullName evidence="5">AraC-type DNA-binding protein</fullName>
    </submittedName>
</protein>
<dbReference type="GO" id="GO:0003700">
    <property type="term" value="F:DNA-binding transcription factor activity"/>
    <property type="evidence" value="ECO:0007669"/>
    <property type="project" value="InterPro"/>
</dbReference>
<dbReference type="RefSeq" id="WP_078767996.1">
    <property type="nucleotide sequence ID" value="NZ_FUWW01000004.1"/>
</dbReference>
<dbReference type="PROSITE" id="PS00041">
    <property type="entry name" value="HTH_ARAC_FAMILY_1"/>
    <property type="match status" value="1"/>
</dbReference>
<dbReference type="Proteomes" id="UP000190657">
    <property type="component" value="Unassembled WGS sequence"/>
</dbReference>
<evidence type="ECO:0000256" key="3">
    <source>
        <dbReference type="ARBA" id="ARBA00023163"/>
    </source>
</evidence>
<dbReference type="InterPro" id="IPR009057">
    <property type="entry name" value="Homeodomain-like_sf"/>
</dbReference>
<dbReference type="PANTHER" id="PTHR43280">
    <property type="entry name" value="ARAC-FAMILY TRANSCRIPTIONAL REGULATOR"/>
    <property type="match status" value="1"/>
</dbReference>
<evidence type="ECO:0000313" key="5">
    <source>
        <dbReference type="EMBL" id="SJZ42212.1"/>
    </source>
</evidence>
<proteinExistence type="predicted"/>
<evidence type="ECO:0000256" key="2">
    <source>
        <dbReference type="ARBA" id="ARBA00023125"/>
    </source>
</evidence>
<dbReference type="PROSITE" id="PS01124">
    <property type="entry name" value="HTH_ARAC_FAMILY_2"/>
    <property type="match status" value="1"/>
</dbReference>
<dbReference type="AlphaFoldDB" id="A0A1T4KIE4"/>
<dbReference type="InterPro" id="IPR018062">
    <property type="entry name" value="HTH_AraC-typ_CS"/>
</dbReference>
<evidence type="ECO:0000259" key="4">
    <source>
        <dbReference type="PROSITE" id="PS01124"/>
    </source>
</evidence>
<name>A0A1T4KIE4_9FIRM</name>
<dbReference type="InterPro" id="IPR018060">
    <property type="entry name" value="HTH_AraC"/>
</dbReference>
<evidence type="ECO:0000256" key="1">
    <source>
        <dbReference type="ARBA" id="ARBA00023015"/>
    </source>
</evidence>
<evidence type="ECO:0000313" key="6">
    <source>
        <dbReference type="Proteomes" id="UP000190657"/>
    </source>
</evidence>
<keyword evidence="6" id="KW-1185">Reference proteome</keyword>
<dbReference type="SUPFAM" id="SSF46689">
    <property type="entry name" value="Homeodomain-like"/>
    <property type="match status" value="2"/>
</dbReference>
<dbReference type="PANTHER" id="PTHR43280:SF2">
    <property type="entry name" value="HTH-TYPE TRANSCRIPTIONAL REGULATOR EXSA"/>
    <property type="match status" value="1"/>
</dbReference>
<dbReference type="Pfam" id="PF12833">
    <property type="entry name" value="HTH_18"/>
    <property type="match status" value="1"/>
</dbReference>
<dbReference type="Gene3D" id="1.10.10.60">
    <property type="entry name" value="Homeodomain-like"/>
    <property type="match status" value="2"/>
</dbReference>
<dbReference type="OrthoDB" id="249627at2"/>
<dbReference type="PRINTS" id="PR00032">
    <property type="entry name" value="HTHARAC"/>
</dbReference>
<dbReference type="InterPro" id="IPR020449">
    <property type="entry name" value="Tscrpt_reg_AraC-type_HTH"/>
</dbReference>
<dbReference type="SMART" id="SM00342">
    <property type="entry name" value="HTH_ARAC"/>
    <property type="match status" value="1"/>
</dbReference>
<keyword evidence="2 5" id="KW-0238">DNA-binding</keyword>
<accession>A0A1T4KIE4</accession>
<dbReference type="EMBL" id="FUWW01000004">
    <property type="protein sequence ID" value="SJZ42212.1"/>
    <property type="molecule type" value="Genomic_DNA"/>
</dbReference>
<dbReference type="GO" id="GO:0043565">
    <property type="term" value="F:sequence-specific DNA binding"/>
    <property type="evidence" value="ECO:0007669"/>
    <property type="project" value="InterPro"/>
</dbReference>
<dbReference type="STRING" id="290054.SAMN02745114_00492"/>
<feature type="domain" description="HTH araC/xylS-type" evidence="4">
    <location>
        <begin position="144"/>
        <end position="241"/>
    </location>
</feature>
<reference evidence="5 6" key="1">
    <citation type="submission" date="2017-02" db="EMBL/GenBank/DDBJ databases">
        <authorList>
            <person name="Peterson S.W."/>
        </authorList>
    </citation>
    <scope>NUCLEOTIDE SEQUENCE [LARGE SCALE GENOMIC DNA]</scope>
    <source>
        <strain evidence="5 6">ATCC 51222</strain>
    </source>
</reference>
<keyword evidence="3" id="KW-0804">Transcription</keyword>
<keyword evidence="1" id="KW-0805">Transcription regulation</keyword>